<protein>
    <submittedName>
        <fullName evidence="7">Cation:proton antiporter</fullName>
    </submittedName>
</protein>
<dbReference type="GO" id="GO:0008324">
    <property type="term" value="F:monoatomic cation transmembrane transporter activity"/>
    <property type="evidence" value="ECO:0007669"/>
    <property type="project" value="InterPro"/>
</dbReference>
<dbReference type="InterPro" id="IPR002758">
    <property type="entry name" value="Cation_antiport_E"/>
</dbReference>
<dbReference type="Proteomes" id="UP000053157">
    <property type="component" value="Unassembled WGS sequence"/>
</dbReference>
<accession>A0A0W1RLI5</accession>
<gene>
    <name evidence="7" type="ORF">AUR66_03070</name>
</gene>
<dbReference type="Pfam" id="PF01899">
    <property type="entry name" value="MNHE"/>
    <property type="match status" value="1"/>
</dbReference>
<keyword evidence="2" id="KW-1003">Cell membrane</keyword>
<reference evidence="7 8" key="1">
    <citation type="submission" date="2015-12" db="EMBL/GenBank/DDBJ databases">
        <title>Haloferax profundi sp. nov. isolated from the Discovery deep brine-seawater interface in the Red Sea.</title>
        <authorList>
            <person name="Zhang G."/>
            <person name="Stingl U."/>
            <person name="Rashid M."/>
        </authorList>
    </citation>
    <scope>NUCLEOTIDE SEQUENCE [LARGE SCALE GENOMIC DNA]</scope>
    <source>
        <strain evidence="7 8">SB29</strain>
    </source>
</reference>
<dbReference type="PANTHER" id="PTHR34584:SF1">
    <property type="entry name" value="NA(+)_H(+) ANTIPORTER SUBUNIT E1"/>
    <property type="match status" value="1"/>
</dbReference>
<comment type="subcellular location">
    <subcellularLocation>
        <location evidence="1">Cell membrane</location>
        <topology evidence="1">Multi-pass membrane protein</topology>
    </subcellularLocation>
</comment>
<keyword evidence="5 6" id="KW-0472">Membrane</keyword>
<dbReference type="GO" id="GO:0005886">
    <property type="term" value="C:plasma membrane"/>
    <property type="evidence" value="ECO:0007669"/>
    <property type="project" value="UniProtKB-SubCell"/>
</dbReference>
<sequence length="364" mass="40249">MSESSARILVPVGESSTFRNTVAYAVREARRVASETGEEATVHFVYPVRWQLVDEREQSVAEEVAETLDKARVWATDDLDYDDDGELASEDVPVSIETAVIGEDRYLFSPGDFATVLLDYAADRELDRIIVDPEYRPGGSAPMLQPLELELARSDLLVEEAPVERVVERSRLPSRANVSKAVTMFAGSFTFYLLLAGVFDTFNLVTGAVSAGIVTAVFSRITFVNTPDASRFVVRTVRFLLYVPYLLWEILKANLSVAYIILHPDLPIEPEMQRFRAAIWGDLSVTTLANSITLTPGTLTVDMERDSLVIHSLTQSSRDGLEEGALERAVRFVFYGRSAARLPSPAERGAISSLPTTDDTEEDA</sequence>
<feature type="transmembrane region" description="Helical" evidence="6">
    <location>
        <begin position="239"/>
        <end position="262"/>
    </location>
</feature>
<keyword evidence="8" id="KW-1185">Reference proteome</keyword>
<evidence type="ECO:0000256" key="1">
    <source>
        <dbReference type="ARBA" id="ARBA00004651"/>
    </source>
</evidence>
<dbReference type="Gene3D" id="3.40.50.620">
    <property type="entry name" value="HUPs"/>
    <property type="match status" value="1"/>
</dbReference>
<keyword evidence="4 6" id="KW-1133">Transmembrane helix</keyword>
<comment type="caution">
    <text evidence="7">The sequence shown here is derived from an EMBL/GenBank/DDBJ whole genome shotgun (WGS) entry which is preliminary data.</text>
</comment>
<feature type="transmembrane region" description="Helical" evidence="6">
    <location>
        <begin position="201"/>
        <end position="218"/>
    </location>
</feature>
<proteinExistence type="predicted"/>
<evidence type="ECO:0000256" key="2">
    <source>
        <dbReference type="ARBA" id="ARBA00022475"/>
    </source>
</evidence>
<evidence type="ECO:0000313" key="8">
    <source>
        <dbReference type="Proteomes" id="UP000053157"/>
    </source>
</evidence>
<name>A0A0W1RLI5_9EURY</name>
<evidence type="ECO:0000256" key="5">
    <source>
        <dbReference type="ARBA" id="ARBA00023136"/>
    </source>
</evidence>
<dbReference type="EMBL" id="LOPV01000561">
    <property type="protein sequence ID" value="KTG14415.1"/>
    <property type="molecule type" value="Genomic_DNA"/>
</dbReference>
<dbReference type="RefSeq" id="WP_058573347.1">
    <property type="nucleotide sequence ID" value="NZ_LOPV01000561.1"/>
</dbReference>
<evidence type="ECO:0000313" key="7">
    <source>
        <dbReference type="EMBL" id="KTG14415.1"/>
    </source>
</evidence>
<keyword evidence="3 6" id="KW-0812">Transmembrane</keyword>
<dbReference type="NCBIfam" id="NF009295">
    <property type="entry name" value="PRK12652.1"/>
    <property type="match status" value="1"/>
</dbReference>
<evidence type="ECO:0000256" key="6">
    <source>
        <dbReference type="SAM" id="Phobius"/>
    </source>
</evidence>
<evidence type="ECO:0000256" key="4">
    <source>
        <dbReference type="ARBA" id="ARBA00022989"/>
    </source>
</evidence>
<organism evidence="7 8">
    <name type="scientific">Haloferax profundi</name>
    <dbReference type="NCBI Taxonomy" id="1544718"/>
    <lineage>
        <taxon>Archaea</taxon>
        <taxon>Methanobacteriati</taxon>
        <taxon>Methanobacteriota</taxon>
        <taxon>Stenosarchaea group</taxon>
        <taxon>Halobacteria</taxon>
        <taxon>Halobacteriales</taxon>
        <taxon>Haloferacaceae</taxon>
        <taxon>Haloferax</taxon>
    </lineage>
</organism>
<dbReference type="InterPro" id="IPR014729">
    <property type="entry name" value="Rossmann-like_a/b/a_fold"/>
</dbReference>
<feature type="transmembrane region" description="Helical" evidence="6">
    <location>
        <begin position="178"/>
        <end position="195"/>
    </location>
</feature>
<evidence type="ECO:0000256" key="3">
    <source>
        <dbReference type="ARBA" id="ARBA00022692"/>
    </source>
</evidence>
<dbReference type="PANTHER" id="PTHR34584">
    <property type="entry name" value="NA(+)/H(+) ANTIPORTER SUBUNIT E1"/>
    <property type="match status" value="1"/>
</dbReference>
<dbReference type="OrthoDB" id="85180at2157"/>
<dbReference type="AlphaFoldDB" id="A0A0W1RLI5"/>